<protein>
    <recommendedName>
        <fullName evidence="3">Xaa-Pro dipeptidyl-peptidase C-terminal domain-containing protein</fullName>
    </recommendedName>
</protein>
<reference evidence="4 5" key="1">
    <citation type="journal article" date="2014" name="Genome Announc.">
        <title>Draft genome sequence of the pathogenic fungus Scedosporium apiospermum.</title>
        <authorList>
            <person name="Vandeputte P."/>
            <person name="Ghamrawi S."/>
            <person name="Rechenmann M."/>
            <person name="Iltis A."/>
            <person name="Giraud S."/>
            <person name="Fleury M."/>
            <person name="Thornton C."/>
            <person name="Delhaes L."/>
            <person name="Meyer W."/>
            <person name="Papon N."/>
            <person name="Bouchara J.P."/>
        </authorList>
    </citation>
    <scope>NUCLEOTIDE SEQUENCE [LARGE SCALE GENOMIC DNA]</scope>
    <source>
        <strain evidence="4 5">IHEM 14462</strain>
    </source>
</reference>
<dbReference type="KEGG" id="sapo:SAPIO_CDS6304"/>
<dbReference type="InterPro" id="IPR005674">
    <property type="entry name" value="CocE/Ser_esterase"/>
</dbReference>
<dbReference type="Proteomes" id="UP000028545">
    <property type="component" value="Unassembled WGS sequence"/>
</dbReference>
<dbReference type="SMART" id="SM00939">
    <property type="entry name" value="PepX_C"/>
    <property type="match status" value="1"/>
</dbReference>
<feature type="region of interest" description="Disordered" evidence="2">
    <location>
        <begin position="21"/>
        <end position="80"/>
    </location>
</feature>
<dbReference type="RefSeq" id="XP_016641878.1">
    <property type="nucleotide sequence ID" value="XM_016788444.1"/>
</dbReference>
<evidence type="ECO:0000256" key="1">
    <source>
        <dbReference type="ARBA" id="ARBA00022801"/>
    </source>
</evidence>
<proteinExistence type="predicted"/>
<dbReference type="PANTHER" id="PTHR43056">
    <property type="entry name" value="PEPTIDASE S9 PROLYL OLIGOPEPTIDASE"/>
    <property type="match status" value="1"/>
</dbReference>
<dbReference type="InterPro" id="IPR029058">
    <property type="entry name" value="AB_hydrolase_fold"/>
</dbReference>
<dbReference type="SUPFAM" id="SSF53474">
    <property type="entry name" value="alpha/beta-Hydrolases"/>
    <property type="match status" value="1"/>
</dbReference>
<dbReference type="AlphaFoldDB" id="A0A084G417"/>
<feature type="region of interest" description="Disordered" evidence="2">
    <location>
        <begin position="187"/>
        <end position="208"/>
    </location>
</feature>
<evidence type="ECO:0000256" key="2">
    <source>
        <dbReference type="SAM" id="MobiDB-lite"/>
    </source>
</evidence>
<dbReference type="VEuPathDB" id="FungiDB:SAPIO_CDS6304"/>
<evidence type="ECO:0000313" key="4">
    <source>
        <dbReference type="EMBL" id="KEZ42079.1"/>
    </source>
</evidence>
<dbReference type="EMBL" id="JOWA01000102">
    <property type="protein sequence ID" value="KEZ42079.1"/>
    <property type="molecule type" value="Genomic_DNA"/>
</dbReference>
<dbReference type="NCBIfam" id="TIGR00976">
    <property type="entry name" value="CocE_NonD"/>
    <property type="match status" value="1"/>
</dbReference>
<dbReference type="InterPro" id="IPR013736">
    <property type="entry name" value="Xaa-Pro_dipept_C"/>
</dbReference>
<accession>A0A084G417</accession>
<dbReference type="Pfam" id="PF08530">
    <property type="entry name" value="PepX_C"/>
    <property type="match status" value="1"/>
</dbReference>
<keyword evidence="1" id="KW-0378">Hydrolase</keyword>
<comment type="caution">
    <text evidence="4">The sequence shown here is derived from an EMBL/GenBank/DDBJ whole genome shotgun (WGS) entry which is preliminary data.</text>
</comment>
<dbReference type="HOGENOM" id="CLU_272264_0_0_1"/>
<sequence length="1187" mass="132692">MKDFCSNVRPCEACLSKQLPCTVSSTSRPPGRPRNRVPVSPGGQPIRENGGSVTDSGIPPVPQPWTPNSSGLEPPLDGPSLMTSIAGIDIPAVRDAAAAEYPAATGLTPPPVMDEWMTSESASDFSIQGPFPGAANISADQICGDDLGNWLDDLNEFSVTDDTWPADSSAFHVESDPSMDSAVEMMAEHLQRRSHTQSPQSREEQKRSWYSAPPQLYVYDEDVVNILLNLSRAHISSTFALFSDFEANRDTRVELCLAMAAVGGLYCTAPAGIKVAKMLFNDSRRLLLEQYLQDDSMPFDPALSFAKTFILLEIYGLCSGDKRAYEFNEVFHGSKLHAVSSCLSALPRDAPLDQRRQAQLLSEAMRVLDSYRVLLLRRPPSFMGETALDPHTLSNMSRFQSLPTGGLIATSSRGGPLDHHPPTATGMDHLVMVICYSWMASPQNTENSTYTPLWRLEFVELALDRWIRTQTTRTETPQRPLEVSQMLLYHLTKVSLHSNLSHLQRLTPAALQAMVSRKDGDDILDSVRAWRNSRHFTIAHWHAKAILGIRMAQEAVAPSYPDPGPSIQAFSPIVSEDKRLNFNYPPAHMKMSKAYRDIRRVDEKSFDYVFEENVSVVLKDGKGIVRCNVYRPKSQSEKYPVLVTYGPYGKDVHYSVFHASSFAEVPEEHHSAHSSWETPDPGFWTRNGYAVVRADERGTGQSPGLLDTMSRGTSEAFFDVIEWAASQPWSSGKVGLLGVSYYAGSQWRVAARQPKGLACIVPWEGMSDYYRDRCRHGGILSNTFISFWWNRQVVTNQYGRPGRAARKWGYDTVEGDLSEEELLANRRDQNEDNAAHRFLDEEYYASKDYDMADIKVPVLSVGNWGGILLHLRGNVEGYLHAGSKYKYLRLITGRHDLPFYSKENVEMQKSFLDAFLKGHDAEGWSTGKAPKVGLVLRKGNVGYNDAEAEKQYPHRYEEEWPIPRTKYTKYFLTADMQLSTNARPSSTAVEMSLVSFQAPGSLKTPQAVRFTTAAFESETEFTGHIVVHLNVSASSLPGKETIPSEIDLFITLRHLDAQGAEIYYTGTVGDPVPVTKGWLRVSLRKVAESHPRHRPWRPHREYRSTDVAPVESGVIYPVDVEVWPTNVVVSEGHRLVLEISSGDTQGAGLFEHNSEVDRPVDLLEGMTNIHFSLEHENWIQLPLIPPM</sequence>
<name>A0A084G417_PSEDA</name>
<dbReference type="InterPro" id="IPR000383">
    <property type="entry name" value="Xaa-Pro-like_dom"/>
</dbReference>
<feature type="domain" description="Xaa-Pro dipeptidyl-peptidase C-terminal" evidence="3">
    <location>
        <begin position="909"/>
        <end position="1180"/>
    </location>
</feature>
<gene>
    <name evidence="4" type="ORF">SAPIO_CDS6304</name>
</gene>
<dbReference type="SUPFAM" id="SSF49785">
    <property type="entry name" value="Galactose-binding domain-like"/>
    <property type="match status" value="1"/>
</dbReference>
<dbReference type="PANTHER" id="PTHR43056:SF10">
    <property type="entry name" value="COCE_NOND FAMILY, PUTATIVE (AFU_ORTHOLOGUE AFUA_7G00600)-RELATED"/>
    <property type="match status" value="1"/>
</dbReference>
<dbReference type="Pfam" id="PF02129">
    <property type="entry name" value="Peptidase_S15"/>
    <property type="match status" value="1"/>
</dbReference>
<dbReference type="InterPro" id="IPR050585">
    <property type="entry name" value="Xaa-Pro_dipeptidyl-ppase/CocE"/>
</dbReference>
<dbReference type="OrthoDB" id="416441at2759"/>
<dbReference type="Gene3D" id="1.10.3020.20">
    <property type="match status" value="1"/>
</dbReference>
<evidence type="ECO:0000313" key="5">
    <source>
        <dbReference type="Proteomes" id="UP000028545"/>
    </source>
</evidence>
<dbReference type="GO" id="GO:0008239">
    <property type="term" value="F:dipeptidyl-peptidase activity"/>
    <property type="evidence" value="ECO:0007669"/>
    <property type="project" value="InterPro"/>
</dbReference>
<organism evidence="4 5">
    <name type="scientific">Pseudallescheria apiosperma</name>
    <name type="common">Scedosporium apiospermum</name>
    <dbReference type="NCBI Taxonomy" id="563466"/>
    <lineage>
        <taxon>Eukaryota</taxon>
        <taxon>Fungi</taxon>
        <taxon>Dikarya</taxon>
        <taxon>Ascomycota</taxon>
        <taxon>Pezizomycotina</taxon>
        <taxon>Sordariomycetes</taxon>
        <taxon>Hypocreomycetidae</taxon>
        <taxon>Microascales</taxon>
        <taxon>Microascaceae</taxon>
        <taxon>Scedosporium</taxon>
    </lineage>
</organism>
<keyword evidence="5" id="KW-1185">Reference proteome</keyword>
<dbReference type="Gene3D" id="3.40.50.1820">
    <property type="entry name" value="alpha/beta hydrolase"/>
    <property type="match status" value="1"/>
</dbReference>
<dbReference type="GeneID" id="27725376"/>
<dbReference type="InterPro" id="IPR008979">
    <property type="entry name" value="Galactose-bd-like_sf"/>
</dbReference>
<dbReference type="Gene3D" id="2.60.120.260">
    <property type="entry name" value="Galactose-binding domain-like"/>
    <property type="match status" value="1"/>
</dbReference>
<evidence type="ECO:0000259" key="3">
    <source>
        <dbReference type="SMART" id="SM00939"/>
    </source>
</evidence>